<accession>A0A8S1E065</accession>
<dbReference type="OrthoDB" id="6417347at2759"/>
<feature type="compositionally biased region" description="Polar residues" evidence="6">
    <location>
        <begin position="1164"/>
        <end position="1177"/>
    </location>
</feature>
<feature type="region of interest" description="Disordered" evidence="6">
    <location>
        <begin position="578"/>
        <end position="599"/>
    </location>
</feature>
<reference evidence="8 9" key="1">
    <citation type="submission" date="2020-04" db="EMBL/GenBank/DDBJ databases">
        <authorList>
            <person name="Alioto T."/>
            <person name="Alioto T."/>
            <person name="Gomez Garrido J."/>
        </authorList>
    </citation>
    <scope>NUCLEOTIDE SEQUENCE [LARGE SCALE GENOMIC DNA]</scope>
</reference>
<keyword evidence="3 5" id="KW-0863">Zinc-finger</keyword>
<dbReference type="PROSITE" id="PS00028">
    <property type="entry name" value="ZINC_FINGER_C2H2_1"/>
    <property type="match status" value="5"/>
</dbReference>
<evidence type="ECO:0000313" key="8">
    <source>
        <dbReference type="EMBL" id="CAB3385819.1"/>
    </source>
</evidence>
<feature type="region of interest" description="Disordered" evidence="6">
    <location>
        <begin position="1144"/>
        <end position="1177"/>
    </location>
</feature>
<feature type="region of interest" description="Disordered" evidence="6">
    <location>
        <begin position="859"/>
        <end position="879"/>
    </location>
</feature>
<dbReference type="GO" id="GO:0045944">
    <property type="term" value="P:positive regulation of transcription by RNA polymerase II"/>
    <property type="evidence" value="ECO:0007669"/>
    <property type="project" value="TreeGrafter"/>
</dbReference>
<feature type="domain" description="C2H2-type" evidence="7">
    <location>
        <begin position="1241"/>
        <end position="1268"/>
    </location>
</feature>
<dbReference type="InterPro" id="IPR050688">
    <property type="entry name" value="Zinc_finger/UBP_domain"/>
</dbReference>
<evidence type="ECO:0000313" key="9">
    <source>
        <dbReference type="Proteomes" id="UP000494165"/>
    </source>
</evidence>
<evidence type="ECO:0000256" key="6">
    <source>
        <dbReference type="SAM" id="MobiDB-lite"/>
    </source>
</evidence>
<organism evidence="8 9">
    <name type="scientific">Cloeon dipterum</name>
    <dbReference type="NCBI Taxonomy" id="197152"/>
    <lineage>
        <taxon>Eukaryota</taxon>
        <taxon>Metazoa</taxon>
        <taxon>Ecdysozoa</taxon>
        <taxon>Arthropoda</taxon>
        <taxon>Hexapoda</taxon>
        <taxon>Insecta</taxon>
        <taxon>Pterygota</taxon>
        <taxon>Palaeoptera</taxon>
        <taxon>Ephemeroptera</taxon>
        <taxon>Pisciforma</taxon>
        <taxon>Baetidae</taxon>
        <taxon>Cloeon</taxon>
    </lineage>
</organism>
<feature type="domain" description="C2H2-type" evidence="7">
    <location>
        <begin position="1335"/>
        <end position="1362"/>
    </location>
</feature>
<evidence type="ECO:0000256" key="4">
    <source>
        <dbReference type="ARBA" id="ARBA00022833"/>
    </source>
</evidence>
<feature type="domain" description="C2H2-type" evidence="7">
    <location>
        <begin position="978"/>
        <end position="1005"/>
    </location>
</feature>
<dbReference type="PANTHER" id="PTHR24403:SF67">
    <property type="entry name" value="FI01116P-RELATED"/>
    <property type="match status" value="1"/>
</dbReference>
<dbReference type="PANTHER" id="PTHR24403">
    <property type="entry name" value="ZINC FINGER PROTEIN"/>
    <property type="match status" value="1"/>
</dbReference>
<protein>
    <recommendedName>
        <fullName evidence="7">C2H2-type domain-containing protein</fullName>
    </recommendedName>
</protein>
<dbReference type="InterPro" id="IPR036236">
    <property type="entry name" value="Znf_C2H2_sf"/>
</dbReference>
<dbReference type="GO" id="GO:0008270">
    <property type="term" value="F:zinc ion binding"/>
    <property type="evidence" value="ECO:0007669"/>
    <property type="project" value="UniProtKB-KW"/>
</dbReference>
<dbReference type="Gene3D" id="3.30.160.60">
    <property type="entry name" value="Classic Zinc Finger"/>
    <property type="match status" value="9"/>
</dbReference>
<evidence type="ECO:0000256" key="3">
    <source>
        <dbReference type="ARBA" id="ARBA00022771"/>
    </source>
</evidence>
<dbReference type="EMBL" id="CADEPI010000435">
    <property type="protein sequence ID" value="CAB3385819.1"/>
    <property type="molecule type" value="Genomic_DNA"/>
</dbReference>
<dbReference type="InterPro" id="IPR013087">
    <property type="entry name" value="Znf_C2H2_type"/>
</dbReference>
<dbReference type="GO" id="GO:0005634">
    <property type="term" value="C:nucleus"/>
    <property type="evidence" value="ECO:0007669"/>
    <property type="project" value="TreeGrafter"/>
</dbReference>
<feature type="domain" description="C2H2-type" evidence="7">
    <location>
        <begin position="1213"/>
        <end position="1235"/>
    </location>
</feature>
<feature type="non-terminal residue" evidence="8">
    <location>
        <position position="1"/>
    </location>
</feature>
<evidence type="ECO:0000256" key="5">
    <source>
        <dbReference type="PROSITE-ProRule" id="PRU00042"/>
    </source>
</evidence>
<dbReference type="PROSITE" id="PS50157">
    <property type="entry name" value="ZINC_FINGER_C2H2_2"/>
    <property type="match status" value="9"/>
</dbReference>
<keyword evidence="9" id="KW-1185">Reference proteome</keyword>
<comment type="caution">
    <text evidence="8">The sequence shown here is derived from an EMBL/GenBank/DDBJ whole genome shotgun (WGS) entry which is preliminary data.</text>
</comment>
<feature type="domain" description="C2H2-type" evidence="7">
    <location>
        <begin position="226"/>
        <end position="253"/>
    </location>
</feature>
<feature type="region of interest" description="Disordered" evidence="6">
    <location>
        <begin position="1"/>
        <end position="27"/>
    </location>
</feature>
<feature type="domain" description="C2H2-type" evidence="7">
    <location>
        <begin position="1097"/>
        <end position="1124"/>
    </location>
</feature>
<evidence type="ECO:0000259" key="7">
    <source>
        <dbReference type="PROSITE" id="PS50157"/>
    </source>
</evidence>
<feature type="compositionally biased region" description="Acidic residues" evidence="6">
    <location>
        <begin position="321"/>
        <end position="335"/>
    </location>
</feature>
<name>A0A8S1E065_9INSE</name>
<keyword evidence="2" id="KW-0677">Repeat</keyword>
<evidence type="ECO:0000256" key="1">
    <source>
        <dbReference type="ARBA" id="ARBA00022723"/>
    </source>
</evidence>
<feature type="region of interest" description="Disordered" evidence="6">
    <location>
        <begin position="278"/>
        <end position="369"/>
    </location>
</feature>
<gene>
    <name evidence="8" type="ORF">CLODIP_2_CD01309</name>
</gene>
<dbReference type="SMART" id="SM00355">
    <property type="entry name" value="ZnF_C2H2"/>
    <property type="match status" value="20"/>
</dbReference>
<feature type="domain" description="C2H2-type" evidence="7">
    <location>
        <begin position="510"/>
        <end position="537"/>
    </location>
</feature>
<evidence type="ECO:0000256" key="2">
    <source>
        <dbReference type="ARBA" id="ARBA00022737"/>
    </source>
</evidence>
<proteinExistence type="predicted"/>
<feature type="domain" description="C2H2-type" evidence="7">
    <location>
        <begin position="1363"/>
        <end position="1388"/>
    </location>
</feature>
<keyword evidence="1" id="KW-0479">Metal-binding</keyword>
<feature type="domain" description="C2H2-type" evidence="7">
    <location>
        <begin position="1059"/>
        <end position="1086"/>
    </location>
</feature>
<sequence>MSHRNYHNMSGAGPSNAQEKMEEGDMDEDLPQCKIKRNYACAQCDFFTQNPRTYLYHLRDTHQARIKVYECPQCVYASKHSQKLQRHIHMVHVLGQQRQQQQQQMQMMRKASPPNLNIIQPRQELYEEEEESDIDVPMEEDCMEMDGMEMEDVSLDDEAAAAEDGRQHEIQCSQCPFKSSSVTLVRRHEQIAHLKKKFFRCNKCNYVTHLKARFTKHVKYHSMPMIKCDLCDFRTPYKWNLDRHYRNHQGDGEFKCPLCNFRADIKQSLTVHVQNHHLTPQQKALRGVNRRNKVGGSDAPSTELRMSDVGLIGTNPNPYSEGEEEDFENSADLEFSESPTPSTSAPIKKNPPPAPMPKLKQQSQQKSFTASDFVHPDDVLHKNGKVYHRSLKCRFCQYKAFFAGDLARHEAKRHGAAMPVPQAKKRPMPNLIPLQHASPPPSDADIMAANILSGGHSIFGGPSIIAQSDDEQESFNRKVEFEDEDMEEEETPETLDKMDVKVEHEEPQELKCNLCGHDSKTINEALNHQKTHKNEEAAQRSFLEGVGLSSTRCQHCGVRCKNSAELMVHLRKCTSKARGSDAGALDSGADNQKSSDDHSDEEIVGLQCASCRQPFEEFEELRNHIENCKARMMELTPEVSITEIKGAEFMPVVAKNFNWNHDKSPQRSASKEIKPALTIERVSAQNLNSEEEDKIDTDEDDMEPRKLTLGEVFVGIETAPGYGCVTEEKVPNPHESQIQFTKVYKCPQCNFWASAASRFHIHFVGHLNSKPFGCSQCNYRSNWRWDVAKHIRLKGARDPKHAPGARPRVLVTDDDTSRRNYSKYAKYIMYLLVQPGPDMEGLPNSVSSRISPNSVKQQMPVLQSQVPSRPTVSRTPTESAMQQFERSMQPETSQAKQPNRLLQNKKLVWRCKKCNHRGMNKEEVLDHVRSHYTNPKQQQQHEPVTAKKFSCEKCPFTGKMNEVQLHKSHHQPQPGANFKCYICPFFVSNKKELYTHMSVHGVSDPEEFMNKMQSGTFSLSVASAPSQKETKPPKVPDTSNMKEVPLFWVTKGGKFMKKFKCRHCPHNNSRKVNIVEHEKMHTNRQVWGATDYSNVYHTCTHCNYTCNNAGVLSAHFKVHQDSYPKALTLVDPSRPDIDQVRELGGNEHSLDNQGSLDSREGSPAAQSESKTGLVSSGKNCKQPFLADDNGDVNSPSGVQVNPEKMESDEQLVYFCSQCPGRFMFTRELAIHKRFHRVKLQFHCSHCNYTARQPQHLAAHNKVHCSEYQDRTALLLMNHQESMDHPKPALIVRDDIWVVNELDDLGDMPILKHQHQVAQPQQQQETSPGQSQARQHCCHLCPARFFKAVALQYHVSLHGGNGPYKCSKCDYAVKMYGNLVRHEVVHDEK</sequence>
<dbReference type="Proteomes" id="UP000494165">
    <property type="component" value="Unassembled WGS sequence"/>
</dbReference>
<keyword evidence="4" id="KW-0862">Zinc</keyword>
<dbReference type="SUPFAM" id="SSF57667">
    <property type="entry name" value="beta-beta-alpha zinc fingers"/>
    <property type="match status" value="4"/>
</dbReference>